<evidence type="ECO:0000313" key="3">
    <source>
        <dbReference type="Proteomes" id="UP000626109"/>
    </source>
</evidence>
<feature type="chain" id="PRO_5032267422" evidence="1">
    <location>
        <begin position="18"/>
        <end position="113"/>
    </location>
</feature>
<feature type="signal peptide" evidence="1">
    <location>
        <begin position="1"/>
        <end position="17"/>
    </location>
</feature>
<reference evidence="2" key="1">
    <citation type="submission" date="2021-02" db="EMBL/GenBank/DDBJ databases">
        <authorList>
            <person name="Dougan E. K."/>
            <person name="Rhodes N."/>
            <person name="Thang M."/>
            <person name="Chan C."/>
        </authorList>
    </citation>
    <scope>NUCLEOTIDE SEQUENCE</scope>
</reference>
<sequence>MPAWCLFLFFYIFSTDAAEPYGGYPGWMQGIGWSCLAALLAVTPLGFARSLKLGSGSTLPPLEQDEAALAAALGIKSTLPPLGQKRGERLMIVERFAERCWHRCRFLVAEVFD</sequence>
<protein>
    <submittedName>
        <fullName evidence="2">Uncharacterized protein</fullName>
    </submittedName>
</protein>
<dbReference type="EMBL" id="CAJNNW010032887">
    <property type="protein sequence ID" value="CAE8715940.1"/>
    <property type="molecule type" value="Genomic_DNA"/>
</dbReference>
<accession>A0A813L3X5</accession>
<evidence type="ECO:0000313" key="2">
    <source>
        <dbReference type="EMBL" id="CAE8715940.1"/>
    </source>
</evidence>
<keyword evidence="1" id="KW-0732">Signal</keyword>
<comment type="caution">
    <text evidence="2">The sequence shown here is derived from an EMBL/GenBank/DDBJ whole genome shotgun (WGS) entry which is preliminary data.</text>
</comment>
<dbReference type="Proteomes" id="UP000626109">
    <property type="component" value="Unassembled WGS sequence"/>
</dbReference>
<name>A0A813L3X5_POLGL</name>
<dbReference type="AlphaFoldDB" id="A0A813L3X5"/>
<gene>
    <name evidence="2" type="ORF">PGLA2088_LOCUS38849</name>
</gene>
<proteinExistence type="predicted"/>
<organism evidence="2 3">
    <name type="scientific">Polarella glacialis</name>
    <name type="common">Dinoflagellate</name>
    <dbReference type="NCBI Taxonomy" id="89957"/>
    <lineage>
        <taxon>Eukaryota</taxon>
        <taxon>Sar</taxon>
        <taxon>Alveolata</taxon>
        <taxon>Dinophyceae</taxon>
        <taxon>Suessiales</taxon>
        <taxon>Suessiaceae</taxon>
        <taxon>Polarella</taxon>
    </lineage>
</organism>
<evidence type="ECO:0000256" key="1">
    <source>
        <dbReference type="SAM" id="SignalP"/>
    </source>
</evidence>